<gene>
    <name evidence="2" type="ORF">H8711_01015</name>
</gene>
<sequence length="297" mass="32710">MSIHFGPAGNSLSFAAQGFKKNTQVPQYLEQFGLNAFEYQCGRGVKISEASAAAFGAAAAEKGIQLSLHAPYFISLSSVEEEKRRGSVNYILQSARAVHAMGGERIVVHSGSCSKMSREEALALAMDTMREAVAALDAEGLDRVRICPETMGKVNQLGTLEEVLELCTIDERMLPCIDFGHLNARTFGGLTTFADFERIFDAVENRLGYSRLREFHAHFSKIEYTTPGGEKRHLTFEDTEYGPDFEPVAELIARKNCEPTIICESAGTQAEDAARMRALYQAVCESGWKVDSEREGE</sequence>
<name>A0A926DX82_9FIRM</name>
<dbReference type="InterPro" id="IPR013022">
    <property type="entry name" value="Xyl_isomerase-like_TIM-brl"/>
</dbReference>
<evidence type="ECO:0000313" key="3">
    <source>
        <dbReference type="Proteomes" id="UP000653127"/>
    </source>
</evidence>
<dbReference type="Gene3D" id="3.20.20.150">
    <property type="entry name" value="Divalent-metal-dependent TIM barrel enzymes"/>
    <property type="match status" value="1"/>
</dbReference>
<dbReference type="RefSeq" id="WP_249281670.1">
    <property type="nucleotide sequence ID" value="NZ_JACRST010000001.1"/>
</dbReference>
<organism evidence="2 3">
    <name type="scientific">Ligaoa zhengdingensis</name>
    <dbReference type="NCBI Taxonomy" id="2763658"/>
    <lineage>
        <taxon>Bacteria</taxon>
        <taxon>Bacillati</taxon>
        <taxon>Bacillota</taxon>
        <taxon>Clostridia</taxon>
        <taxon>Eubacteriales</taxon>
        <taxon>Oscillospiraceae</taxon>
        <taxon>Ligaoa</taxon>
    </lineage>
</organism>
<feature type="domain" description="Xylose isomerase-like TIM barrel" evidence="1">
    <location>
        <begin position="28"/>
        <end position="273"/>
    </location>
</feature>
<dbReference type="PANTHER" id="PTHR21445:SF0">
    <property type="entry name" value="APURINIC-APYRIMIDINIC ENDONUCLEASE"/>
    <property type="match status" value="1"/>
</dbReference>
<dbReference type="GO" id="GO:0003677">
    <property type="term" value="F:DNA binding"/>
    <property type="evidence" value="ECO:0007669"/>
    <property type="project" value="InterPro"/>
</dbReference>
<evidence type="ECO:0000259" key="1">
    <source>
        <dbReference type="Pfam" id="PF01261"/>
    </source>
</evidence>
<dbReference type="GO" id="GO:0008081">
    <property type="term" value="F:phosphoric diester hydrolase activity"/>
    <property type="evidence" value="ECO:0007669"/>
    <property type="project" value="TreeGrafter"/>
</dbReference>
<proteinExistence type="predicted"/>
<dbReference type="GO" id="GO:0006284">
    <property type="term" value="P:base-excision repair"/>
    <property type="evidence" value="ECO:0007669"/>
    <property type="project" value="TreeGrafter"/>
</dbReference>
<evidence type="ECO:0000313" key="2">
    <source>
        <dbReference type="EMBL" id="MBC8545517.1"/>
    </source>
</evidence>
<dbReference type="GO" id="GO:0003906">
    <property type="term" value="F:DNA-(apurinic or apyrimidinic site) endonuclease activity"/>
    <property type="evidence" value="ECO:0007669"/>
    <property type="project" value="TreeGrafter"/>
</dbReference>
<protein>
    <submittedName>
        <fullName evidence="2">TIM barrel protein</fullName>
    </submittedName>
</protein>
<keyword evidence="3" id="KW-1185">Reference proteome</keyword>
<dbReference type="InterPro" id="IPR001719">
    <property type="entry name" value="AP_endonuc_2"/>
</dbReference>
<reference evidence="2" key="1">
    <citation type="submission" date="2020-08" db="EMBL/GenBank/DDBJ databases">
        <title>Genome public.</title>
        <authorList>
            <person name="Liu C."/>
            <person name="Sun Q."/>
        </authorList>
    </citation>
    <scope>NUCLEOTIDE SEQUENCE</scope>
    <source>
        <strain evidence="2">NSJ-31</strain>
    </source>
</reference>
<dbReference type="Pfam" id="PF01261">
    <property type="entry name" value="AP_endonuc_2"/>
    <property type="match status" value="1"/>
</dbReference>
<dbReference type="PANTHER" id="PTHR21445">
    <property type="entry name" value="ENDONUCLEASE IV ENDODEOXYRIBONUCLEASE IV"/>
    <property type="match status" value="1"/>
</dbReference>
<dbReference type="SMART" id="SM00518">
    <property type="entry name" value="AP2Ec"/>
    <property type="match status" value="1"/>
</dbReference>
<dbReference type="InterPro" id="IPR036237">
    <property type="entry name" value="Xyl_isomerase-like_sf"/>
</dbReference>
<dbReference type="Proteomes" id="UP000653127">
    <property type="component" value="Unassembled WGS sequence"/>
</dbReference>
<dbReference type="SUPFAM" id="SSF51658">
    <property type="entry name" value="Xylose isomerase-like"/>
    <property type="match status" value="1"/>
</dbReference>
<accession>A0A926DX82</accession>
<dbReference type="GO" id="GO:0008270">
    <property type="term" value="F:zinc ion binding"/>
    <property type="evidence" value="ECO:0007669"/>
    <property type="project" value="InterPro"/>
</dbReference>
<dbReference type="AlphaFoldDB" id="A0A926DX82"/>
<comment type="caution">
    <text evidence="2">The sequence shown here is derived from an EMBL/GenBank/DDBJ whole genome shotgun (WGS) entry which is preliminary data.</text>
</comment>
<dbReference type="EMBL" id="JACRST010000001">
    <property type="protein sequence ID" value="MBC8545517.1"/>
    <property type="molecule type" value="Genomic_DNA"/>
</dbReference>